<dbReference type="GO" id="GO:0003700">
    <property type="term" value="F:DNA-binding transcription factor activity"/>
    <property type="evidence" value="ECO:0007669"/>
    <property type="project" value="InterPro"/>
</dbReference>
<dbReference type="InterPro" id="IPR010921">
    <property type="entry name" value="Trp_repressor/repl_initiator"/>
</dbReference>
<dbReference type="SUPFAM" id="SSF48295">
    <property type="entry name" value="TrpR-like"/>
    <property type="match status" value="1"/>
</dbReference>
<protein>
    <submittedName>
        <fullName evidence="1">Trp operon repressor family</fullName>
    </submittedName>
</protein>
<dbReference type="GO" id="GO:0043565">
    <property type="term" value="F:sequence-specific DNA binding"/>
    <property type="evidence" value="ECO:0007669"/>
    <property type="project" value="InterPro"/>
</dbReference>
<dbReference type="NCBIfam" id="TIGR02531">
    <property type="entry name" value="yecD_yerC"/>
    <property type="match status" value="1"/>
</dbReference>
<keyword evidence="2" id="KW-1185">Reference proteome</keyword>
<accession>A0A1I0F6K2</accession>
<dbReference type="PANTHER" id="PTHR40080">
    <property type="entry name" value="LMO1763 PROTEIN"/>
    <property type="match status" value="1"/>
</dbReference>
<dbReference type="AlphaFoldDB" id="A0A1I0F6K2"/>
<evidence type="ECO:0000313" key="2">
    <source>
        <dbReference type="Proteomes" id="UP000199820"/>
    </source>
</evidence>
<dbReference type="eggNOG" id="COG4496">
    <property type="taxonomic scope" value="Bacteria"/>
</dbReference>
<reference evidence="1 2" key="1">
    <citation type="submission" date="2016-10" db="EMBL/GenBank/DDBJ databases">
        <authorList>
            <person name="de Groot N.N."/>
        </authorList>
    </citation>
    <scope>NUCLEOTIDE SEQUENCE [LARGE SCALE GENOMIC DNA]</scope>
    <source>
        <strain evidence="1 2">KH1P1</strain>
    </source>
</reference>
<dbReference type="InterPro" id="IPR038116">
    <property type="entry name" value="TrpR-like_sf"/>
</dbReference>
<dbReference type="RefSeq" id="WP_074649559.1">
    <property type="nucleotide sequence ID" value="NZ_FOIL01000023.1"/>
</dbReference>
<gene>
    <name evidence="1" type="ORF">SAMN04487771_102312</name>
</gene>
<evidence type="ECO:0000313" key="1">
    <source>
        <dbReference type="EMBL" id="SET52715.1"/>
    </source>
</evidence>
<dbReference type="Gene3D" id="1.10.1270.10">
    <property type="entry name" value="TrpR-like"/>
    <property type="match status" value="1"/>
</dbReference>
<dbReference type="OrthoDB" id="2874807at2"/>
<name>A0A1I0F6K2_9FIRM</name>
<dbReference type="InterPro" id="IPR000831">
    <property type="entry name" value="Trp_repress"/>
</dbReference>
<proteinExistence type="predicted"/>
<sequence>MPRNQKREHSMALYEAILDLKDVDECRRFFEDLCAATELQTMEQRFDVASLLMNDEVYTEIAKKTNASSATISRVNRMLNFGTGVLPEIIRTRLENGKIPMAVRETKEDGR</sequence>
<dbReference type="InterPro" id="IPR013368">
    <property type="entry name" value="YecD_YerC"/>
</dbReference>
<dbReference type="Proteomes" id="UP000199820">
    <property type="component" value="Unassembled WGS sequence"/>
</dbReference>
<dbReference type="STRING" id="1526.SAMN02910262_01128"/>
<dbReference type="PANTHER" id="PTHR40080:SF1">
    <property type="entry name" value="TRPR-LIKE PROTEIN YERC_YECD"/>
    <property type="match status" value="1"/>
</dbReference>
<dbReference type="Pfam" id="PF01371">
    <property type="entry name" value="Trp_repressor"/>
    <property type="match status" value="1"/>
</dbReference>
<organism evidence="1 2">
    <name type="scientific">[Clostridium] aminophilum</name>
    <dbReference type="NCBI Taxonomy" id="1526"/>
    <lineage>
        <taxon>Bacteria</taxon>
        <taxon>Bacillati</taxon>
        <taxon>Bacillota</taxon>
        <taxon>Clostridia</taxon>
        <taxon>Lachnospirales</taxon>
        <taxon>Lachnospiraceae</taxon>
    </lineage>
</organism>
<dbReference type="EMBL" id="FOIL01000023">
    <property type="protein sequence ID" value="SET52715.1"/>
    <property type="molecule type" value="Genomic_DNA"/>
</dbReference>